<protein>
    <submittedName>
        <fullName evidence="2">VWA domain-containing protein</fullName>
    </submittedName>
</protein>
<sequence length="693" mass="77491">MEQFRILLTHSAWFLPLCLLVGAAYAWLLYSKNPPWGKKLNYSLAALRFVVVSFLCFLLLGPVMRYFSNTEEKPAIVFAIDNSESVKLFTDSVALRQTRTGLVNISKKLAENGIETAVKSLDAAQTSDLNGINFDQKSTNLDALLNNVAETYENRNLAAVVLLSDGIVNQGKSPAYSDFQFKLFPVALGDTVPKRDLSLPALQYNKVAFSGNKFPIVAEVRNDGFVSGNATVLLKENGKVLDRKTVALQKNKTSQLVAFSITAPQPGKKHYEVLVESLPGEFTKLNNTKHAYLEVVKGKLKVLLAAAAPHPDIKALKSAIETDENFEVELYLPGIYPLKTAVYDLAILHQLPSRLRTGSEVLQLIQKQKIPAFYILGAQSDLAEFNKQQSGVFVAPRGNQTDEVVPVININFTRFGFAEKASETFATYPPLTVPFADFRLNPAAEVVLQQQVGRLKTTRPLLTIQTGGDNTNGVLVGEGLWQWRLNEAVANDKPAHFDKLITDLVQLLTTKQNKKRLNVYPVQDEFLVSEDVRFQSEVYNSIYEKIYGQQITLTITDEQKKSRTFNFVNGENFSGLNIGNLPGGVYKYTAATTLEGKRVQDSGEFLVQDLALETITSLANHNLLYQLARKNGNKLYYPNQLAQLEKDLLEADFKNIIYTEESLKDLINLKWLFFVILALVTAEWFLRKYYGSI</sequence>
<dbReference type="Proteomes" id="UP001596161">
    <property type="component" value="Unassembled WGS sequence"/>
</dbReference>
<dbReference type="PANTHER" id="PTHR37947">
    <property type="entry name" value="BLL2462 PROTEIN"/>
    <property type="match status" value="1"/>
</dbReference>
<dbReference type="InterPro" id="IPR036465">
    <property type="entry name" value="vWFA_dom_sf"/>
</dbReference>
<dbReference type="EMBL" id="JBHSKT010000009">
    <property type="protein sequence ID" value="MFC5271854.1"/>
    <property type="molecule type" value="Genomic_DNA"/>
</dbReference>
<proteinExistence type="predicted"/>
<feature type="transmembrane region" description="Helical" evidence="1">
    <location>
        <begin position="12"/>
        <end position="30"/>
    </location>
</feature>
<dbReference type="SUPFAM" id="SSF53300">
    <property type="entry name" value="vWA-like"/>
    <property type="match status" value="1"/>
</dbReference>
<keyword evidence="1" id="KW-0812">Transmembrane</keyword>
<dbReference type="InterPro" id="IPR013783">
    <property type="entry name" value="Ig-like_fold"/>
</dbReference>
<accession>A0ABW0EC13</accession>
<feature type="transmembrane region" description="Helical" evidence="1">
    <location>
        <begin position="669"/>
        <end position="686"/>
    </location>
</feature>
<reference evidence="3" key="1">
    <citation type="journal article" date="2019" name="Int. J. Syst. Evol. Microbiol.">
        <title>The Global Catalogue of Microorganisms (GCM) 10K type strain sequencing project: providing services to taxonomists for standard genome sequencing and annotation.</title>
        <authorList>
            <consortium name="The Broad Institute Genomics Platform"/>
            <consortium name="The Broad Institute Genome Sequencing Center for Infectious Disease"/>
            <person name="Wu L."/>
            <person name="Ma J."/>
        </authorList>
    </citation>
    <scope>NUCLEOTIDE SEQUENCE [LARGE SCALE GENOMIC DNA]</scope>
    <source>
        <strain evidence="3">KACC 12602</strain>
    </source>
</reference>
<evidence type="ECO:0000313" key="3">
    <source>
        <dbReference type="Proteomes" id="UP001596161"/>
    </source>
</evidence>
<dbReference type="PANTHER" id="PTHR37947:SF1">
    <property type="entry name" value="BLL2462 PROTEIN"/>
    <property type="match status" value="1"/>
</dbReference>
<name>A0ABW0EC13_9BACT</name>
<comment type="caution">
    <text evidence="2">The sequence shown here is derived from an EMBL/GenBank/DDBJ whole genome shotgun (WGS) entry which is preliminary data.</text>
</comment>
<gene>
    <name evidence="2" type="ORF">ACFPIB_14645</name>
</gene>
<dbReference type="RefSeq" id="WP_378018212.1">
    <property type="nucleotide sequence ID" value="NZ_JBHSKT010000009.1"/>
</dbReference>
<evidence type="ECO:0000256" key="1">
    <source>
        <dbReference type="SAM" id="Phobius"/>
    </source>
</evidence>
<keyword evidence="3" id="KW-1185">Reference proteome</keyword>
<organism evidence="2 3">
    <name type="scientific">Adhaeribacter terreus</name>
    <dbReference type="NCBI Taxonomy" id="529703"/>
    <lineage>
        <taxon>Bacteria</taxon>
        <taxon>Pseudomonadati</taxon>
        <taxon>Bacteroidota</taxon>
        <taxon>Cytophagia</taxon>
        <taxon>Cytophagales</taxon>
        <taxon>Hymenobacteraceae</taxon>
        <taxon>Adhaeribacter</taxon>
    </lineage>
</organism>
<evidence type="ECO:0000313" key="2">
    <source>
        <dbReference type="EMBL" id="MFC5271854.1"/>
    </source>
</evidence>
<dbReference type="Gene3D" id="2.60.40.10">
    <property type="entry name" value="Immunoglobulins"/>
    <property type="match status" value="1"/>
</dbReference>
<keyword evidence="1" id="KW-0472">Membrane</keyword>
<keyword evidence="1" id="KW-1133">Transmembrane helix</keyword>
<feature type="transmembrane region" description="Helical" evidence="1">
    <location>
        <begin position="42"/>
        <end position="64"/>
    </location>
</feature>